<protein>
    <submittedName>
        <fullName evidence="1">Uncharacterized protein</fullName>
    </submittedName>
</protein>
<reference evidence="1 2" key="1">
    <citation type="submission" date="2011-05" db="EMBL/GenBank/DDBJ databases">
        <authorList>
            <person name="Muzny D."/>
            <person name="Qin X."/>
            <person name="Deng J."/>
            <person name="Jiang H."/>
            <person name="Liu Y."/>
            <person name="Qu J."/>
            <person name="Song X.-Z."/>
            <person name="Zhang L."/>
            <person name="Thornton R."/>
            <person name="Coyle M."/>
            <person name="Francisco L."/>
            <person name="Jackson L."/>
            <person name="Javaid M."/>
            <person name="Korchina V."/>
            <person name="Kovar C."/>
            <person name="Mata R."/>
            <person name="Mathew T."/>
            <person name="Ngo R."/>
            <person name="Nguyen L."/>
            <person name="Nguyen N."/>
            <person name="Okwuonu G."/>
            <person name="Ongeri F."/>
            <person name="Pham C."/>
            <person name="Simmons D."/>
            <person name="Wilczek-Boney K."/>
            <person name="Hale W."/>
            <person name="Jakkamsetti A."/>
            <person name="Pham P."/>
            <person name="Ruth R."/>
            <person name="San Lucas F."/>
            <person name="Warren J."/>
            <person name="Zhang J."/>
            <person name="Zhao Z."/>
            <person name="Zhou C."/>
            <person name="Zhu D."/>
            <person name="Lee S."/>
            <person name="Bess C."/>
            <person name="Blankenburg K."/>
            <person name="Forbes L."/>
            <person name="Fu Q."/>
            <person name="Gubbala S."/>
            <person name="Hirani K."/>
            <person name="Jayaseelan J.C."/>
            <person name="Lara F."/>
            <person name="Munidasa M."/>
            <person name="Palculict T."/>
            <person name="Patil S."/>
            <person name="Pu L.-L."/>
            <person name="Saada N."/>
            <person name="Tang L."/>
            <person name="Weissenberger G."/>
            <person name="Zhu Y."/>
            <person name="Hemphill L."/>
            <person name="Shang Y."/>
            <person name="Youmans B."/>
            <person name="Ayvaz T."/>
            <person name="Ross M."/>
            <person name="Santibanez J."/>
            <person name="Aqrawi P."/>
            <person name="Gross S."/>
            <person name="Joshi V."/>
            <person name="Fowler G."/>
            <person name="Nazareth L."/>
            <person name="Reid J."/>
            <person name="Worley K."/>
            <person name="Petrosino J."/>
            <person name="Highlander S."/>
            <person name="Gibbs R."/>
        </authorList>
    </citation>
    <scope>NUCLEOTIDE SEQUENCE [LARGE SCALE GENOMIC DNA]</scope>
    <source>
        <strain evidence="1 2">871</strain>
    </source>
</reference>
<name>G4CIB0_9NEIS</name>
<gene>
    <name evidence="1" type="ORF">HMPREF9371_1370</name>
</gene>
<proteinExistence type="predicted"/>
<dbReference type="HOGENOM" id="CLU_3292967_0_0_4"/>
<sequence>MLAIKRIGHGKTFPSVKQNGRHYPLFAAERLPESPPMALQ</sequence>
<keyword evidence="2" id="KW-1185">Reference proteome</keyword>
<organism evidence="1 2">
    <name type="scientific">Neisseria shayeganii 871</name>
    <dbReference type="NCBI Taxonomy" id="1032488"/>
    <lineage>
        <taxon>Bacteria</taxon>
        <taxon>Pseudomonadati</taxon>
        <taxon>Pseudomonadota</taxon>
        <taxon>Betaproteobacteria</taxon>
        <taxon>Neisseriales</taxon>
        <taxon>Neisseriaceae</taxon>
        <taxon>Neisseria</taxon>
    </lineage>
</organism>
<dbReference type="PATRIC" id="fig|1032488.3.peg.1291"/>
<dbReference type="STRING" id="1032488.HMPREF9371_1370"/>
<evidence type="ECO:0000313" key="2">
    <source>
        <dbReference type="Proteomes" id="UP000003019"/>
    </source>
</evidence>
<evidence type="ECO:0000313" key="1">
    <source>
        <dbReference type="EMBL" id="EGY52381.1"/>
    </source>
</evidence>
<dbReference type="Proteomes" id="UP000003019">
    <property type="component" value="Unassembled WGS sequence"/>
</dbReference>
<dbReference type="EMBL" id="AGAY01000050">
    <property type="protein sequence ID" value="EGY52381.1"/>
    <property type="molecule type" value="Genomic_DNA"/>
</dbReference>
<dbReference type="AlphaFoldDB" id="G4CIB0"/>
<accession>G4CIB0</accession>
<comment type="caution">
    <text evidence="1">The sequence shown here is derived from an EMBL/GenBank/DDBJ whole genome shotgun (WGS) entry which is preliminary data.</text>
</comment>